<name>A0ACD4R6J3_9BACI</name>
<gene>
    <name evidence="1" type="ORF">QLQ22_13515</name>
</gene>
<evidence type="ECO:0000313" key="2">
    <source>
        <dbReference type="Proteomes" id="UP001226091"/>
    </source>
</evidence>
<dbReference type="EMBL" id="CP126116">
    <property type="protein sequence ID" value="WHZ55742.1"/>
    <property type="molecule type" value="Genomic_DNA"/>
</dbReference>
<proteinExistence type="predicted"/>
<accession>A0ACD4R6J3</accession>
<dbReference type="Proteomes" id="UP001226091">
    <property type="component" value="Chromosome"/>
</dbReference>
<evidence type="ECO:0000313" key="1">
    <source>
        <dbReference type="EMBL" id="WHZ55742.1"/>
    </source>
</evidence>
<keyword evidence="2" id="KW-1185">Reference proteome</keyword>
<sequence>MKIADNINEVNLRQLLEYVYEIGQLSESISVLEFINEIELEIIEKLKSIKGEKNETYF</sequence>
<reference evidence="2" key="1">
    <citation type="journal article" date="2025" name="Aquaculture">
        <title>Assessment of the bioflocculant production and safety properties of Metabacillus hrfriensis sp. nov. based on phenotypic and whole-genome sequencing analysis.</title>
        <authorList>
            <person name="Zhang R."/>
            <person name="Zhao Z."/>
            <person name="Luo L."/>
            <person name="Wang S."/>
            <person name="Guo K."/>
            <person name="Xu W."/>
        </authorList>
    </citation>
    <scope>NUCLEOTIDE SEQUENCE [LARGE SCALE GENOMIC DNA]</scope>
    <source>
        <strain evidence="2">CT-WN-B3</strain>
    </source>
</reference>
<protein>
    <submittedName>
        <fullName evidence="1">Uncharacterized protein</fullName>
    </submittedName>
</protein>
<organism evidence="1 2">
    <name type="scientific">Metabacillus hrfriensis</name>
    <dbReference type="NCBI Taxonomy" id="3048891"/>
    <lineage>
        <taxon>Bacteria</taxon>
        <taxon>Bacillati</taxon>
        <taxon>Bacillota</taxon>
        <taxon>Bacilli</taxon>
        <taxon>Bacillales</taxon>
        <taxon>Bacillaceae</taxon>
        <taxon>Metabacillus</taxon>
    </lineage>
</organism>